<dbReference type="AlphaFoldDB" id="S9VUV0"/>
<dbReference type="Pfam" id="PF00780">
    <property type="entry name" value="CNH"/>
    <property type="match status" value="1"/>
</dbReference>
<comment type="subcellular location">
    <subcellularLocation>
        <location evidence="1">Cytoplasm</location>
    </subcellularLocation>
</comment>
<feature type="domain" description="CNH" evidence="5">
    <location>
        <begin position="16"/>
        <end position="290"/>
    </location>
</feature>
<name>S9VUV0_SCHCR</name>
<evidence type="ECO:0000256" key="1">
    <source>
        <dbReference type="ARBA" id="ARBA00004496"/>
    </source>
</evidence>
<dbReference type="GO" id="GO:0034058">
    <property type="term" value="P:endosomal vesicle fusion"/>
    <property type="evidence" value="ECO:0007669"/>
    <property type="project" value="TreeGrafter"/>
</dbReference>
<dbReference type="STRING" id="653667.S9VUV0"/>
<dbReference type="OMA" id="NAYIMLM"/>
<dbReference type="GO" id="GO:0015031">
    <property type="term" value="P:protein transport"/>
    <property type="evidence" value="ECO:0007669"/>
    <property type="project" value="UniProtKB-KW"/>
</dbReference>
<evidence type="ECO:0000313" key="6">
    <source>
        <dbReference type="EMBL" id="EPY49954.1"/>
    </source>
</evidence>
<dbReference type="GeneID" id="25037740"/>
<dbReference type="OrthoDB" id="5325112at2759"/>
<keyword evidence="2" id="KW-0813">Transport</keyword>
<gene>
    <name evidence="6" type="ORF">SPOG_03423</name>
</gene>
<dbReference type="EMBL" id="KE546994">
    <property type="protein sequence ID" value="EPY49954.1"/>
    <property type="molecule type" value="Genomic_DNA"/>
</dbReference>
<evidence type="ECO:0000259" key="5">
    <source>
        <dbReference type="PROSITE" id="PS50219"/>
    </source>
</evidence>
<dbReference type="PANTHER" id="PTHR12894">
    <property type="entry name" value="CNH DOMAIN CONTAINING"/>
    <property type="match status" value="1"/>
</dbReference>
<dbReference type="HOGENOM" id="CLU_314265_0_0_1"/>
<evidence type="ECO:0000256" key="3">
    <source>
        <dbReference type="ARBA" id="ARBA00022490"/>
    </source>
</evidence>
<dbReference type="InterPro" id="IPR001180">
    <property type="entry name" value="CNH_dom"/>
</dbReference>
<accession>S9VUV0</accession>
<dbReference type="GO" id="GO:0016020">
    <property type="term" value="C:membrane"/>
    <property type="evidence" value="ECO:0007669"/>
    <property type="project" value="TreeGrafter"/>
</dbReference>
<dbReference type="PANTHER" id="PTHR12894:SF27">
    <property type="entry name" value="TRANSFORMING GROWTH FACTOR-BETA RECEPTOR-ASSOCIATED PROTEIN 1"/>
    <property type="match status" value="1"/>
</dbReference>
<sequence>MSDIYLSSYELDSELKDQISTIALHDGHAYFGTKQGGIFFYEYSELRIKNPCKFLKSAALPSKSPVKRIFCVPFLEAILVHQDDRAVFYHATNLDFVYPSSSLDHLVEISHEGHFIEEKSTYLVVTSSHIQLVSLQLDGTFFLRNELKYPNVQTATLLGKTVCLVTDQSFELVDILTGENIPLFPIIKNDSESHELSYKPMIVSQNNEFLLITGSPKDAIGLFVDMNGNVTKSTLTFSFYPKDVVATSHYVFALAPNMLQIIDIQTLRLVKNLAFDGENQIFSFISPASNTYFCDEKILKKFSLNHKYESLSEEVPSEATKKCCLLKPIILFASKNAWGFGTESSFFERLEMTITSGEIESPLRRLSKRLKYPEKYHVDHDAAALQYIYLEQMAALQYWKQGQYENSLSLLETSKIDPRVIISLYPDVFDDRIAYVTFQGIQEFLVTFSPVDEAIVSMLSLNDLFRETDEYTQKQMIEITKENAYIMLMRYLKNYKRNVNLFEYFVSLKSDIAVVVDHVLLKLYLSMEDIAEGTKNAEELIESGLANPDDIERLLSGEQETYLLVILLMNLHKDSETLELWKKLILGEMQDKRSRNEITKLRNCLMKDIDLSLFWKYTNWLCAENADEGTKLLLDKTLSGSVSGDDVLNNLDPANDSVLIEYLVKSNTISHRGLLLELCVNKLLDGFVEHEEFRARLEDLIENYRKLPCLPKPIFAQYLDTQFGYMNDCDSRLSFYYLYSISLIENMDQEAISKFEVVLQQGSSKELGLFPQLQHRFFHKKGDYEKALAVLIECVYDYKGAELYCQQIESVYSSCWNTLLEKSISTGPSCIVYVKDLLYRRASYYSLSFVISTIPDDWNLSCVANYLCVLQRKNAQRLHESHVKTALAKSISREAESLFLAVNRRNVTLKKPPNHSNV</sequence>
<keyword evidence="3" id="KW-0963">Cytoplasm</keyword>
<dbReference type="PROSITE" id="PS50219">
    <property type="entry name" value="CNH"/>
    <property type="match status" value="1"/>
</dbReference>
<dbReference type="eggNOG" id="KOG2063">
    <property type="taxonomic scope" value="Eukaryota"/>
</dbReference>
<dbReference type="Proteomes" id="UP000015464">
    <property type="component" value="Unassembled WGS sequence"/>
</dbReference>
<keyword evidence="7" id="KW-1185">Reference proteome</keyword>
<organism evidence="6 7">
    <name type="scientific">Schizosaccharomyces cryophilus (strain OY26 / ATCC MYA-4695 / CBS 11777 / NBRC 106824 / NRRL Y48691)</name>
    <name type="common">Fission yeast</name>
    <dbReference type="NCBI Taxonomy" id="653667"/>
    <lineage>
        <taxon>Eukaryota</taxon>
        <taxon>Fungi</taxon>
        <taxon>Dikarya</taxon>
        <taxon>Ascomycota</taxon>
        <taxon>Taphrinomycotina</taxon>
        <taxon>Schizosaccharomycetes</taxon>
        <taxon>Schizosaccharomycetales</taxon>
        <taxon>Schizosaccharomycetaceae</taxon>
        <taxon>Schizosaccharomyces</taxon>
    </lineage>
</organism>
<dbReference type="InterPro" id="IPR032914">
    <property type="entry name" value="Vam6/VPS39/TRAP1"/>
</dbReference>
<evidence type="ECO:0000313" key="7">
    <source>
        <dbReference type="Proteomes" id="UP000015464"/>
    </source>
</evidence>
<evidence type="ECO:0000256" key="2">
    <source>
        <dbReference type="ARBA" id="ARBA00022448"/>
    </source>
</evidence>
<proteinExistence type="predicted"/>
<dbReference type="RefSeq" id="XP_013025292.1">
    <property type="nucleotide sequence ID" value="XM_013169838.1"/>
</dbReference>
<dbReference type="GO" id="GO:0006914">
    <property type="term" value="P:autophagy"/>
    <property type="evidence" value="ECO:0007669"/>
    <property type="project" value="TreeGrafter"/>
</dbReference>
<protein>
    <submittedName>
        <fullName evidence="6">GTPase regulator Vps3</fullName>
    </submittedName>
</protein>
<dbReference type="GO" id="GO:0005737">
    <property type="term" value="C:cytoplasm"/>
    <property type="evidence" value="ECO:0007669"/>
    <property type="project" value="UniProtKB-SubCell"/>
</dbReference>
<keyword evidence="4" id="KW-0653">Protein transport</keyword>
<reference evidence="6 7" key="1">
    <citation type="journal article" date="2011" name="Science">
        <title>Comparative functional genomics of the fission yeasts.</title>
        <authorList>
            <person name="Rhind N."/>
            <person name="Chen Z."/>
            <person name="Yassour M."/>
            <person name="Thompson D.A."/>
            <person name="Haas B.J."/>
            <person name="Habib N."/>
            <person name="Wapinski I."/>
            <person name="Roy S."/>
            <person name="Lin M.F."/>
            <person name="Heiman D.I."/>
            <person name="Young S.K."/>
            <person name="Furuya K."/>
            <person name="Guo Y."/>
            <person name="Pidoux A."/>
            <person name="Chen H.M."/>
            <person name="Robbertse B."/>
            <person name="Goldberg J.M."/>
            <person name="Aoki K."/>
            <person name="Bayne E.H."/>
            <person name="Berlin A.M."/>
            <person name="Desjardins C.A."/>
            <person name="Dobbs E."/>
            <person name="Dukaj L."/>
            <person name="Fan L."/>
            <person name="FitzGerald M.G."/>
            <person name="French C."/>
            <person name="Gujja S."/>
            <person name="Hansen K."/>
            <person name="Keifenheim D."/>
            <person name="Levin J.Z."/>
            <person name="Mosher R.A."/>
            <person name="Mueller C.A."/>
            <person name="Pfiffner J."/>
            <person name="Priest M."/>
            <person name="Russ C."/>
            <person name="Smialowska A."/>
            <person name="Swoboda P."/>
            <person name="Sykes S.M."/>
            <person name="Vaughn M."/>
            <person name="Vengrova S."/>
            <person name="Yoder R."/>
            <person name="Zeng Q."/>
            <person name="Allshire R."/>
            <person name="Baulcombe D."/>
            <person name="Birren B.W."/>
            <person name="Brown W."/>
            <person name="Ekwall K."/>
            <person name="Kellis M."/>
            <person name="Leatherwood J."/>
            <person name="Levin H."/>
            <person name="Margalit H."/>
            <person name="Martienssen R."/>
            <person name="Nieduszynski C.A."/>
            <person name="Spatafora J.W."/>
            <person name="Friedman N."/>
            <person name="Dalgaard J.Z."/>
            <person name="Baumann P."/>
            <person name="Niki H."/>
            <person name="Regev A."/>
            <person name="Nusbaum C."/>
        </authorList>
    </citation>
    <scope>NUCLEOTIDE SEQUENCE [LARGE SCALE GENOMIC DNA]</scope>
    <source>
        <strain evidence="7">OY26 / ATCC MYA-4695 / CBS 11777 / NBRC 106824 / NRRL Y48691</strain>
    </source>
</reference>
<evidence type="ECO:0000256" key="4">
    <source>
        <dbReference type="ARBA" id="ARBA00022927"/>
    </source>
</evidence>